<dbReference type="InterPro" id="IPR025698">
    <property type="entry name" value="2TM_dom"/>
</dbReference>
<feature type="domain" description="2TM" evidence="1">
    <location>
        <begin position="69"/>
        <end position="149"/>
    </location>
</feature>
<evidence type="ECO:0000313" key="3">
    <source>
        <dbReference type="Proteomes" id="UP001442494"/>
    </source>
</evidence>
<organism evidence="2 3">
    <name type="scientific">Funiculus sociatus GB2-A5</name>
    <dbReference type="NCBI Taxonomy" id="2933946"/>
    <lineage>
        <taxon>Bacteria</taxon>
        <taxon>Bacillati</taxon>
        <taxon>Cyanobacteriota</taxon>
        <taxon>Cyanophyceae</taxon>
        <taxon>Coleofasciculales</taxon>
        <taxon>Coleofasciculaceae</taxon>
        <taxon>Funiculus</taxon>
    </lineage>
</organism>
<dbReference type="RefSeq" id="WP_190420452.1">
    <property type="nucleotide sequence ID" value="NZ_JAMPKK010000003.1"/>
</dbReference>
<proteinExistence type="predicted"/>
<evidence type="ECO:0000313" key="2">
    <source>
        <dbReference type="EMBL" id="MEP0863314.1"/>
    </source>
</evidence>
<dbReference type="Pfam" id="PF13239">
    <property type="entry name" value="2TM"/>
    <property type="match status" value="1"/>
</dbReference>
<dbReference type="Proteomes" id="UP001442494">
    <property type="component" value="Unassembled WGS sequence"/>
</dbReference>
<name>A0ABV0JIN9_9CYAN</name>
<keyword evidence="3" id="KW-1185">Reference proteome</keyword>
<protein>
    <submittedName>
        <fullName evidence="2">2TM domain-containing protein</fullName>
    </submittedName>
</protein>
<evidence type="ECO:0000259" key="1">
    <source>
        <dbReference type="Pfam" id="PF13239"/>
    </source>
</evidence>
<comment type="caution">
    <text evidence="2">The sequence shown here is derived from an EMBL/GenBank/DDBJ whole genome shotgun (WGS) entry which is preliminary data.</text>
</comment>
<reference evidence="2 3" key="1">
    <citation type="submission" date="2022-04" db="EMBL/GenBank/DDBJ databases">
        <title>Positive selection, recombination, and allopatry shape intraspecific diversity of widespread and dominant cyanobacteria.</title>
        <authorList>
            <person name="Wei J."/>
            <person name="Shu W."/>
            <person name="Hu C."/>
        </authorList>
    </citation>
    <scope>NUCLEOTIDE SEQUENCE [LARGE SCALE GENOMIC DNA]</scope>
    <source>
        <strain evidence="2 3">GB2-A5</strain>
    </source>
</reference>
<sequence length="165" mass="19437">MPVSQTQMIRSYNQEDIQQILQIAIARQADDTEFTREQLLEIAAELEISPECLQVAEQQWLQKQGEIQKRQDFNIYRHGRLQKHAGNFAIVNSFFMGLNLVNGGELTWSLYILLFWGLGLGLNAWNTYQSEGEDYEKAFQRWYRQNQIKQSINTIWNNLFKTWGT</sequence>
<accession>A0ABV0JIN9</accession>
<gene>
    <name evidence="2" type="ORF">NDI37_02390</name>
</gene>
<dbReference type="EMBL" id="JAMPKK010000003">
    <property type="protein sequence ID" value="MEP0863314.1"/>
    <property type="molecule type" value="Genomic_DNA"/>
</dbReference>